<gene>
    <name evidence="2" type="ORF">PMAYCL1PPCAC_27056</name>
</gene>
<feature type="region of interest" description="Disordered" evidence="1">
    <location>
        <begin position="29"/>
        <end position="60"/>
    </location>
</feature>
<feature type="compositionally biased region" description="Polar residues" evidence="1">
    <location>
        <begin position="29"/>
        <end position="46"/>
    </location>
</feature>
<reference evidence="3" key="1">
    <citation type="submission" date="2022-10" db="EMBL/GenBank/DDBJ databases">
        <title>Genome assembly of Pristionchus species.</title>
        <authorList>
            <person name="Yoshida K."/>
            <person name="Sommer R.J."/>
        </authorList>
    </citation>
    <scope>NUCLEOTIDE SEQUENCE [LARGE SCALE GENOMIC DNA]</scope>
    <source>
        <strain evidence="3">RS5460</strain>
    </source>
</reference>
<protein>
    <submittedName>
        <fullName evidence="2">Uncharacterized protein</fullName>
    </submittedName>
</protein>
<evidence type="ECO:0000313" key="2">
    <source>
        <dbReference type="EMBL" id="GMR56861.1"/>
    </source>
</evidence>
<dbReference type="EMBL" id="BTRK01000006">
    <property type="protein sequence ID" value="GMR56861.1"/>
    <property type="molecule type" value="Genomic_DNA"/>
</dbReference>
<dbReference type="AlphaFoldDB" id="A0AAN5D5P8"/>
<organism evidence="2 3">
    <name type="scientific">Pristionchus mayeri</name>
    <dbReference type="NCBI Taxonomy" id="1317129"/>
    <lineage>
        <taxon>Eukaryota</taxon>
        <taxon>Metazoa</taxon>
        <taxon>Ecdysozoa</taxon>
        <taxon>Nematoda</taxon>
        <taxon>Chromadorea</taxon>
        <taxon>Rhabditida</taxon>
        <taxon>Rhabditina</taxon>
        <taxon>Diplogasteromorpha</taxon>
        <taxon>Diplogasteroidea</taxon>
        <taxon>Neodiplogasteridae</taxon>
        <taxon>Pristionchus</taxon>
    </lineage>
</organism>
<comment type="caution">
    <text evidence="2">The sequence shown here is derived from an EMBL/GenBank/DDBJ whole genome shotgun (WGS) entry which is preliminary data.</text>
</comment>
<keyword evidence="3" id="KW-1185">Reference proteome</keyword>
<evidence type="ECO:0000313" key="3">
    <source>
        <dbReference type="Proteomes" id="UP001328107"/>
    </source>
</evidence>
<name>A0AAN5D5P8_9BILA</name>
<evidence type="ECO:0000256" key="1">
    <source>
        <dbReference type="SAM" id="MobiDB-lite"/>
    </source>
</evidence>
<sequence>MDRNRSSPSFSNCGVLLIKHSLRCTLASSRNYTTNRTTAQPSYPDQSSDRRRSGVSGVEEPVMSSFWWASRKLSSRFSSRRRR</sequence>
<accession>A0AAN5D5P8</accession>
<dbReference type="Proteomes" id="UP001328107">
    <property type="component" value="Unassembled WGS sequence"/>
</dbReference>
<proteinExistence type="predicted"/>